<dbReference type="SUPFAM" id="SSF49464">
    <property type="entry name" value="Carboxypeptidase regulatory domain-like"/>
    <property type="match status" value="1"/>
</dbReference>
<feature type="signal peptide" evidence="8">
    <location>
        <begin position="1"/>
        <end position="19"/>
    </location>
</feature>
<feature type="chain" id="PRO_5046135969" description="Carbohydrate-binding-like fold protein" evidence="8">
    <location>
        <begin position="20"/>
        <end position="1201"/>
    </location>
</feature>
<feature type="domain" description="DUF7152" evidence="17">
    <location>
        <begin position="1044"/>
        <end position="1142"/>
    </location>
</feature>
<feature type="domain" description="NOMO eighth prealbumin-like" evidence="16">
    <location>
        <begin position="662"/>
        <end position="777"/>
    </location>
</feature>
<keyword evidence="4" id="KW-0256">Endoplasmic reticulum</keyword>
<dbReference type="Pfam" id="PF22902">
    <property type="entry name" value="NOMO1-like_9th"/>
    <property type="match status" value="1"/>
</dbReference>
<evidence type="ECO:0000259" key="11">
    <source>
        <dbReference type="Pfam" id="PF22904"/>
    </source>
</evidence>
<evidence type="ECO:0000259" key="9">
    <source>
        <dbReference type="Pfam" id="PF22898"/>
    </source>
</evidence>
<keyword evidence="3 8" id="KW-0732">Signal</keyword>
<proteinExistence type="predicted"/>
<feature type="domain" description="NOMO-like N-terminal beta-sandwich" evidence="9">
    <location>
        <begin position="44"/>
        <end position="120"/>
    </location>
</feature>
<protein>
    <recommendedName>
        <fullName evidence="20">Carbohydrate-binding-like fold protein</fullName>
    </recommendedName>
</protein>
<dbReference type="InterPro" id="IPR056319">
    <property type="entry name" value="NOMO_7th"/>
</dbReference>
<evidence type="ECO:0008006" key="20">
    <source>
        <dbReference type="Google" id="ProtNLM"/>
    </source>
</evidence>
<dbReference type="InterPro" id="IPR056187">
    <property type="entry name" value="NOMO_8th"/>
</dbReference>
<evidence type="ECO:0000259" key="16">
    <source>
        <dbReference type="Pfam" id="PF23660"/>
    </source>
</evidence>
<evidence type="ECO:0000259" key="14">
    <source>
        <dbReference type="Pfam" id="PF23194"/>
    </source>
</evidence>
<dbReference type="InterPro" id="IPR056189">
    <property type="entry name" value="NOMO_3rd"/>
</dbReference>
<evidence type="ECO:0000256" key="6">
    <source>
        <dbReference type="ARBA" id="ARBA00023136"/>
    </source>
</evidence>
<dbReference type="Pfam" id="PF23660">
    <property type="entry name" value="NOMO_8th"/>
    <property type="match status" value="1"/>
</dbReference>
<evidence type="ECO:0000256" key="5">
    <source>
        <dbReference type="ARBA" id="ARBA00022989"/>
    </source>
</evidence>
<feature type="domain" description="NOMO third transthyretin-like" evidence="13">
    <location>
        <begin position="262"/>
        <end position="323"/>
    </location>
</feature>
<keyword evidence="6" id="KW-0472">Membrane</keyword>
<feature type="domain" description="NOMO sixth transthyretin-like" evidence="15">
    <location>
        <begin position="488"/>
        <end position="567"/>
    </location>
</feature>
<evidence type="ECO:0000259" key="12">
    <source>
        <dbReference type="Pfam" id="PF23141"/>
    </source>
</evidence>
<evidence type="ECO:0000256" key="1">
    <source>
        <dbReference type="ARBA" id="ARBA00004115"/>
    </source>
</evidence>
<gene>
    <name evidence="19" type="primary">LOC110776765</name>
</gene>
<organism evidence="18 19">
    <name type="scientific">Spinacia oleracea</name>
    <name type="common">Spinach</name>
    <dbReference type="NCBI Taxonomy" id="3562"/>
    <lineage>
        <taxon>Eukaryota</taxon>
        <taxon>Viridiplantae</taxon>
        <taxon>Streptophyta</taxon>
        <taxon>Embryophyta</taxon>
        <taxon>Tracheophyta</taxon>
        <taxon>Spermatophyta</taxon>
        <taxon>Magnoliopsida</taxon>
        <taxon>eudicotyledons</taxon>
        <taxon>Gunneridae</taxon>
        <taxon>Pentapetalae</taxon>
        <taxon>Caryophyllales</taxon>
        <taxon>Chenopodiaceae</taxon>
        <taxon>Chenopodioideae</taxon>
        <taxon>Anserineae</taxon>
        <taxon>Spinacia</taxon>
    </lineage>
</organism>
<evidence type="ECO:0000259" key="10">
    <source>
        <dbReference type="Pfam" id="PF22902"/>
    </source>
</evidence>
<dbReference type="InterPro" id="IPR055075">
    <property type="entry name" value="NOMO-like_N"/>
</dbReference>
<feature type="domain" description="NOMO second beta-sandwich" evidence="11">
    <location>
        <begin position="122"/>
        <end position="213"/>
    </location>
</feature>
<dbReference type="InterPro" id="IPR056188">
    <property type="entry name" value="NOMO_6th"/>
</dbReference>
<evidence type="ECO:0000256" key="3">
    <source>
        <dbReference type="ARBA" id="ARBA00022729"/>
    </source>
</evidence>
<dbReference type="InterPro" id="IPR008969">
    <property type="entry name" value="CarboxyPept-like_regulatory"/>
</dbReference>
<feature type="domain" description="NOMO fifth transthyretin-like" evidence="14">
    <location>
        <begin position="405"/>
        <end position="487"/>
    </location>
</feature>
<feature type="region of interest" description="Disordered" evidence="7">
    <location>
        <begin position="1181"/>
        <end position="1201"/>
    </location>
</feature>
<dbReference type="Pfam" id="PF23141">
    <property type="entry name" value="Ig_NOMO"/>
    <property type="match status" value="1"/>
</dbReference>
<dbReference type="InterPro" id="IPR013784">
    <property type="entry name" value="Carb-bd-like_fold"/>
</dbReference>
<dbReference type="InterPro" id="IPR056190">
    <property type="entry name" value="NOMO_5th"/>
</dbReference>
<comment type="subcellular location">
    <subcellularLocation>
        <location evidence="1">Endoplasmic reticulum membrane</location>
        <topology evidence="1">Single-pass type I membrane protein</topology>
    </subcellularLocation>
</comment>
<feature type="domain" description="NOMO seventh transthyretin-like" evidence="12">
    <location>
        <begin position="588"/>
        <end position="660"/>
    </location>
</feature>
<dbReference type="InterPro" id="IPR051417">
    <property type="entry name" value="SDr/BOS_complex"/>
</dbReference>
<evidence type="ECO:0000259" key="17">
    <source>
        <dbReference type="Pfam" id="PF23662"/>
    </source>
</evidence>
<keyword evidence="5" id="KW-1133">Transmembrane helix</keyword>
<dbReference type="Pfam" id="PF22898">
    <property type="entry name" value="NOMO1-like_1st"/>
    <property type="match status" value="1"/>
</dbReference>
<dbReference type="Pfam" id="PF13620">
    <property type="entry name" value="CarboxypepD_reg"/>
    <property type="match status" value="2"/>
</dbReference>
<evidence type="ECO:0000259" key="13">
    <source>
        <dbReference type="Pfam" id="PF23193"/>
    </source>
</evidence>
<evidence type="ECO:0000313" key="18">
    <source>
        <dbReference type="Proteomes" id="UP000813463"/>
    </source>
</evidence>
<dbReference type="SUPFAM" id="SSF49478">
    <property type="entry name" value="Cna protein B-type domain"/>
    <property type="match status" value="2"/>
</dbReference>
<dbReference type="GeneID" id="110776765"/>
<dbReference type="Gene3D" id="2.60.40.1120">
    <property type="entry name" value="Carboxypeptidase-like, regulatory domain"/>
    <property type="match status" value="2"/>
</dbReference>
<evidence type="ECO:0000256" key="2">
    <source>
        <dbReference type="ARBA" id="ARBA00022692"/>
    </source>
</evidence>
<name>A0ABM3QKR4_SPIOL</name>
<dbReference type="Pfam" id="PF23196">
    <property type="entry name" value="NOMO_6th"/>
    <property type="match status" value="1"/>
</dbReference>
<evidence type="ECO:0000256" key="4">
    <source>
        <dbReference type="ARBA" id="ARBA00022824"/>
    </source>
</evidence>
<dbReference type="InterPro" id="IPR055074">
    <property type="entry name" value="NOMO1-3_2nd"/>
</dbReference>
<dbReference type="Proteomes" id="UP000813463">
    <property type="component" value="Chromosome 5"/>
</dbReference>
<evidence type="ECO:0000256" key="7">
    <source>
        <dbReference type="SAM" id="MobiDB-lite"/>
    </source>
</evidence>
<sequence length="1201" mass="131189">MGYLHFLITLLVLAHSTSAFADSIHGCGGFIEASSSLIKSRTSINAKLDYSHITVELQTLDGLVKDMTQCAPNGYYFIPVYDKGSFIIKVKGPKGWAWEPEKVPVIVDHMGCNANEDINFRFTGFSLSGRVLGAVGGQSCPLKSGGPSNVAVELLSPSDDLVSSVLTSRAGDYSFKNVIPGSYKLRASHPDLNVEVRGSTEVELGFENGVIGDIFSVPGYEIRGHVVAQGNPILGVHIYLYSEDVPEVECPHGAGHGPGQRKSLCHAISDADGKFTFKSIPCGVYELVPYYKGENTVFDISPSTVAIAVEHSHVTIQQKFQVTGFSIGGRVVDGNGAGVDGAKVSVDGQERSVTDENGYYKLDQVTSKRYAIEARKKHYKFETLRDFLVLPNMAAIPDLKAASYDVCGFVRMADAGYKAKVALTHGPENVKPQVRQTGQDGSFCFQVPPGDYRLSAMASAPENAPELVFLPPYSDVSVRSPLLNIEFSQAQVNIQGQIVCKEKCSSSISIILVRLGKSNKERTIRLTDENNQFTFSNVFPGKYRIEAKYAPADTTLEEDRWCWEQSSIDIDVGTEDIEGILFSQKGYWVDITSSHDTDARMIQPDGEPLLLKIKKGSQRLCVESPGLNKLEFVNSCIFFGSSSINIDTANLMPVYLKGEKYLVKGQINVDRTSVTSFDLPESIVIDVLDNGNNHADGTIAKLLPDQNDETNVAVYEYSMWVNPGQTIAIIPSDSRTLTSSTATSTNGLKKILFYPRQHQISVTNDGCQGSVPLFNGRLGLYIEGSVSPSISGVNIRIIAAGDSQNAPLKKDELALETSTGPDGVFVGGPLYDDISYTLEGSKPGYHLKAVGPHSFSCQKLGQISVHIYSKEVTEEPFPSALLSLSGDDGYRNNSITGVGGHFAFENLFPGSFYLRPLLKEYAFSPRAQPIELGSGESKEVAFEATRVAYSAMGVITLLSGQPKEGIPIEARAESKGYYEETTTDSSGFYRLRGLHPDTTYTIKVAKKNHLSGAGIERASPESIDVKVGSEDIKGLDFVVFEEPELSILSCHVEGERNSELDSHLWVEVKSASEPSKVKSSFPLPLSRFFQVKDLPKGKHLLQLRSGLPLSTHKFISDVIEVDLEKHRQIHVGPLRYRIQEDIRTQELTAAPVFPLVVGVSVVLLVMCMPRLKDLVSGMTMPGSNSFSKKETRKPVVRKKTF</sequence>
<dbReference type="Pfam" id="PF22904">
    <property type="entry name" value="NOMO1-like_2nd"/>
    <property type="match status" value="1"/>
</dbReference>
<keyword evidence="2" id="KW-0812">Transmembrane</keyword>
<keyword evidence="18" id="KW-1185">Reference proteome</keyword>
<feature type="domain" description="NOMO-like ninth beta-sandwich" evidence="10">
    <location>
        <begin position="779"/>
        <end position="851"/>
    </location>
</feature>
<dbReference type="InterPro" id="IPR013783">
    <property type="entry name" value="Ig-like_fold"/>
</dbReference>
<evidence type="ECO:0000259" key="15">
    <source>
        <dbReference type="Pfam" id="PF23196"/>
    </source>
</evidence>
<dbReference type="PANTHER" id="PTHR23303:SF14">
    <property type="entry name" value="BOS COMPLEX SUBUNIT NOMO1-RELATED"/>
    <property type="match status" value="1"/>
</dbReference>
<dbReference type="Pfam" id="PF23194">
    <property type="entry name" value="NOMO_5th"/>
    <property type="match status" value="1"/>
</dbReference>
<dbReference type="Pfam" id="PF23193">
    <property type="entry name" value="NOMO_3rd"/>
    <property type="match status" value="1"/>
</dbReference>
<accession>A0ABM3QKR4</accession>
<dbReference type="Pfam" id="PF23662">
    <property type="entry name" value="DUF7152"/>
    <property type="match status" value="1"/>
</dbReference>
<dbReference type="PANTHER" id="PTHR23303">
    <property type="entry name" value="CARBOXYPEPTIDASE REGULATORY REGION-CONTAINING"/>
    <property type="match status" value="1"/>
</dbReference>
<dbReference type="RefSeq" id="XP_056683954.1">
    <property type="nucleotide sequence ID" value="XM_056827976.1"/>
</dbReference>
<evidence type="ECO:0000256" key="8">
    <source>
        <dbReference type="SAM" id="SignalP"/>
    </source>
</evidence>
<dbReference type="InterPro" id="IPR055073">
    <property type="entry name" value="NOMO1-like_9th"/>
</dbReference>
<dbReference type="Gene3D" id="2.60.40.10">
    <property type="entry name" value="Immunoglobulins"/>
    <property type="match status" value="1"/>
</dbReference>
<reference evidence="19" key="2">
    <citation type="submission" date="2025-08" db="UniProtKB">
        <authorList>
            <consortium name="RefSeq"/>
        </authorList>
    </citation>
    <scope>IDENTIFICATION</scope>
    <source>
        <tissue evidence="19">Leaf</tissue>
    </source>
</reference>
<evidence type="ECO:0000313" key="19">
    <source>
        <dbReference type="RefSeq" id="XP_056683954.1"/>
    </source>
</evidence>
<reference evidence="18" key="1">
    <citation type="journal article" date="2021" name="Nat. Commun.">
        <title>Genomic analyses provide insights into spinach domestication and the genetic basis of agronomic traits.</title>
        <authorList>
            <person name="Cai X."/>
            <person name="Sun X."/>
            <person name="Xu C."/>
            <person name="Sun H."/>
            <person name="Wang X."/>
            <person name="Ge C."/>
            <person name="Zhang Z."/>
            <person name="Wang Q."/>
            <person name="Fei Z."/>
            <person name="Jiao C."/>
            <person name="Wang Q."/>
        </authorList>
    </citation>
    <scope>NUCLEOTIDE SEQUENCE [LARGE SCALE GENOMIC DNA]</scope>
    <source>
        <strain evidence="18">cv. Varoflay</strain>
    </source>
</reference>
<dbReference type="SUPFAM" id="SSF49452">
    <property type="entry name" value="Starch-binding domain-like"/>
    <property type="match status" value="1"/>
</dbReference>
<dbReference type="InterPro" id="IPR055576">
    <property type="entry name" value="DUF7152"/>
</dbReference>